<evidence type="ECO:0000313" key="4">
    <source>
        <dbReference type="Proteomes" id="UP000659654"/>
    </source>
</evidence>
<name>A0A1I7S4N4_BURXY</name>
<dbReference type="EMBL" id="CAJFCV020000004">
    <property type="protein sequence ID" value="CAG9117255.1"/>
    <property type="molecule type" value="Genomic_DNA"/>
</dbReference>
<dbReference type="SMART" id="SM00587">
    <property type="entry name" value="CHK"/>
    <property type="match status" value="1"/>
</dbReference>
<dbReference type="PANTHER" id="PTHR23020:SF41">
    <property type="entry name" value="AMINOGLYCOSIDE PHOSPHOTRANSFERASE DOMAIN-CONTAINING PROTEIN"/>
    <property type="match status" value="1"/>
</dbReference>
<dbReference type="InterPro" id="IPR011009">
    <property type="entry name" value="Kinase-like_dom_sf"/>
</dbReference>
<dbReference type="SUPFAM" id="SSF56112">
    <property type="entry name" value="Protein kinase-like (PK-like)"/>
    <property type="match status" value="1"/>
</dbReference>
<protein>
    <submittedName>
        <fullName evidence="2">(pine wood nematode) hypothetical protein</fullName>
    </submittedName>
    <submittedName>
        <fullName evidence="5">CHK domain-containing protein</fullName>
    </submittedName>
</protein>
<dbReference type="InterPro" id="IPR052961">
    <property type="entry name" value="Oxido-Kinase-like_Enzymes"/>
</dbReference>
<dbReference type="InterPro" id="IPR015897">
    <property type="entry name" value="CHK_kinase-like"/>
</dbReference>
<gene>
    <name evidence="2" type="ORF">BXYJ_LOCUS9768</name>
</gene>
<proteinExistence type="predicted"/>
<dbReference type="PANTHER" id="PTHR23020">
    <property type="entry name" value="UNCHARACTERIZED NUCLEAR HORMONE RECEPTOR-RELATED"/>
    <property type="match status" value="1"/>
</dbReference>
<dbReference type="AlphaFoldDB" id="A0A1I7S4N4"/>
<reference evidence="5" key="1">
    <citation type="submission" date="2016-11" db="UniProtKB">
        <authorList>
            <consortium name="WormBaseParasite"/>
        </authorList>
    </citation>
    <scope>IDENTIFICATION</scope>
</reference>
<evidence type="ECO:0000313" key="3">
    <source>
        <dbReference type="Proteomes" id="UP000095284"/>
    </source>
</evidence>
<sequence length="415" mass="49422">MVNLSQYVEPTDVTFEWIVEQLDGKDKRWDKLRKERKKISRITYEIISGGYLSNVAKVDIYFSSFLAPFTFYLKAPCMNKFKVLGENKSLYGFIDQMANGLIYYHNHEVLFYTLVAPNYPYLHFPRMFGYEDSDMETRRHGRILLESLNDRAIMPDVVQGLSIEQCCHVVEELARFHAYSRCMNNSEEIMRQLSGNHRLQLHDDELYIWKRILGLNESYFIKHERAYRTLLESAYAQPYQPHTDFGIKPVISHGDLWANNILFEKDEHGHISNKVYAFIDWQAVHIGTGINDLVRFILISTSASIQKMCTDRFLRVYYEKLWTEYRRQGMTPDFSLDKLREIYMFHYPHECIFAANFLTMEALKQTDPWRKRKLIERLIANFEPIRPKLESMRLSIRITLRRSRIKYPFHRDLLG</sequence>
<evidence type="ECO:0000259" key="1">
    <source>
        <dbReference type="SMART" id="SM00587"/>
    </source>
</evidence>
<dbReference type="EMBL" id="CAJFDI010000004">
    <property type="protein sequence ID" value="CAD5227223.1"/>
    <property type="molecule type" value="Genomic_DNA"/>
</dbReference>
<dbReference type="OrthoDB" id="5799777at2759"/>
<dbReference type="Proteomes" id="UP000582659">
    <property type="component" value="Unassembled WGS sequence"/>
</dbReference>
<feature type="domain" description="CHK kinase-like" evidence="1">
    <location>
        <begin position="143"/>
        <end position="327"/>
    </location>
</feature>
<accession>A0A1I7S4N4</accession>
<evidence type="ECO:0000313" key="2">
    <source>
        <dbReference type="EMBL" id="CAD5227223.1"/>
    </source>
</evidence>
<dbReference type="WBParaSite" id="BXY_0796700.1">
    <property type="protein sequence ID" value="BXY_0796700.1"/>
    <property type="gene ID" value="BXY_0796700"/>
</dbReference>
<keyword evidence="4" id="KW-1185">Reference proteome</keyword>
<dbReference type="Pfam" id="PF07914">
    <property type="entry name" value="DUF1679"/>
    <property type="match status" value="1"/>
</dbReference>
<dbReference type="Proteomes" id="UP000095284">
    <property type="component" value="Unplaced"/>
</dbReference>
<dbReference type="InterPro" id="IPR012877">
    <property type="entry name" value="Dhs-27"/>
</dbReference>
<dbReference type="Gene3D" id="3.90.1200.10">
    <property type="match status" value="1"/>
</dbReference>
<evidence type="ECO:0000313" key="5">
    <source>
        <dbReference type="WBParaSite" id="BXY_0796700.1"/>
    </source>
</evidence>
<dbReference type="Proteomes" id="UP000659654">
    <property type="component" value="Unassembled WGS sequence"/>
</dbReference>
<organism evidence="3 5">
    <name type="scientific">Bursaphelenchus xylophilus</name>
    <name type="common">Pinewood nematode worm</name>
    <name type="synonym">Aphelenchoides xylophilus</name>
    <dbReference type="NCBI Taxonomy" id="6326"/>
    <lineage>
        <taxon>Eukaryota</taxon>
        <taxon>Metazoa</taxon>
        <taxon>Ecdysozoa</taxon>
        <taxon>Nematoda</taxon>
        <taxon>Chromadorea</taxon>
        <taxon>Rhabditida</taxon>
        <taxon>Tylenchina</taxon>
        <taxon>Tylenchomorpha</taxon>
        <taxon>Aphelenchoidea</taxon>
        <taxon>Aphelenchoididae</taxon>
        <taxon>Bursaphelenchus</taxon>
    </lineage>
</organism>
<reference evidence="2" key="2">
    <citation type="submission" date="2020-09" db="EMBL/GenBank/DDBJ databases">
        <authorList>
            <person name="Kikuchi T."/>
        </authorList>
    </citation>
    <scope>NUCLEOTIDE SEQUENCE</scope>
    <source>
        <strain evidence="2">Ka4C1</strain>
    </source>
</reference>